<dbReference type="GO" id="GO:0003676">
    <property type="term" value="F:nucleic acid binding"/>
    <property type="evidence" value="ECO:0007669"/>
    <property type="project" value="InterPro"/>
</dbReference>
<evidence type="ECO:0000259" key="1">
    <source>
        <dbReference type="Pfam" id="PF01336"/>
    </source>
</evidence>
<evidence type="ECO:0000313" key="2">
    <source>
        <dbReference type="EMBL" id="KKU09261.1"/>
    </source>
</evidence>
<feature type="non-terminal residue" evidence="2">
    <location>
        <position position="54"/>
    </location>
</feature>
<accession>A0A0G1MLN9</accession>
<proteinExistence type="predicted"/>
<dbReference type="EMBL" id="LCKW01000001">
    <property type="protein sequence ID" value="KKU09261.1"/>
    <property type="molecule type" value="Genomic_DNA"/>
</dbReference>
<feature type="domain" description="OB" evidence="1">
    <location>
        <begin position="17"/>
        <end position="51"/>
    </location>
</feature>
<sequence length="54" mass="6270">MTRTWNLKTPEKIGETVKLNGWAHGIRRMGEKLVFIDLRDRSGLVQVVCYKPDL</sequence>
<dbReference type="AlphaFoldDB" id="A0A0G1MLN9"/>
<gene>
    <name evidence="2" type="ORF">UX09_C0001G0055</name>
</gene>
<dbReference type="Pfam" id="PF01336">
    <property type="entry name" value="tRNA_anti-codon"/>
    <property type="match status" value="1"/>
</dbReference>
<name>A0A0G1MLN9_9BACT</name>
<reference evidence="2 3" key="1">
    <citation type="journal article" date="2015" name="Nature">
        <title>rRNA introns, odd ribosomes, and small enigmatic genomes across a large radiation of phyla.</title>
        <authorList>
            <person name="Brown C.T."/>
            <person name="Hug L.A."/>
            <person name="Thomas B.C."/>
            <person name="Sharon I."/>
            <person name="Castelle C.J."/>
            <person name="Singh A."/>
            <person name="Wilkins M.J."/>
            <person name="Williams K.H."/>
            <person name="Banfield J.F."/>
        </authorList>
    </citation>
    <scope>NUCLEOTIDE SEQUENCE [LARGE SCALE GENOMIC DNA]</scope>
</reference>
<dbReference type="SUPFAM" id="SSF50249">
    <property type="entry name" value="Nucleic acid-binding proteins"/>
    <property type="match status" value="1"/>
</dbReference>
<dbReference type="InterPro" id="IPR012340">
    <property type="entry name" value="NA-bd_OB-fold"/>
</dbReference>
<dbReference type="STRING" id="1618993.UX09_C0001G0055"/>
<dbReference type="Proteomes" id="UP000034354">
    <property type="component" value="Unassembled WGS sequence"/>
</dbReference>
<dbReference type="Gene3D" id="2.40.50.140">
    <property type="entry name" value="Nucleic acid-binding proteins"/>
    <property type="match status" value="1"/>
</dbReference>
<dbReference type="InterPro" id="IPR004365">
    <property type="entry name" value="NA-bd_OB_tRNA"/>
</dbReference>
<protein>
    <recommendedName>
        <fullName evidence="1">OB domain-containing protein</fullName>
    </recommendedName>
</protein>
<evidence type="ECO:0000313" key="3">
    <source>
        <dbReference type="Proteomes" id="UP000034354"/>
    </source>
</evidence>
<organism evidence="2 3">
    <name type="scientific">Candidatus Uhrbacteria bacterium GW2011_GWE2_45_35</name>
    <dbReference type="NCBI Taxonomy" id="1618993"/>
    <lineage>
        <taxon>Bacteria</taxon>
        <taxon>Candidatus Uhriibacteriota</taxon>
    </lineage>
</organism>
<comment type="caution">
    <text evidence="2">The sequence shown here is derived from an EMBL/GenBank/DDBJ whole genome shotgun (WGS) entry which is preliminary data.</text>
</comment>